<protein>
    <recommendedName>
        <fullName evidence="1">[acyl-carrier-protein] S-malonyltransferase</fullName>
        <ecNumber evidence="1">2.3.1.39</ecNumber>
    </recommendedName>
</protein>
<dbReference type="GO" id="GO:0005829">
    <property type="term" value="C:cytosol"/>
    <property type="evidence" value="ECO:0007669"/>
    <property type="project" value="TreeGrafter"/>
</dbReference>
<evidence type="ECO:0000256" key="2">
    <source>
        <dbReference type="ARBA" id="ARBA00022679"/>
    </source>
</evidence>
<evidence type="ECO:0000313" key="7">
    <source>
        <dbReference type="Proteomes" id="UP000559182"/>
    </source>
</evidence>
<dbReference type="InterPro" id="IPR016035">
    <property type="entry name" value="Acyl_Trfase/lysoPLipase"/>
</dbReference>
<dbReference type="EC" id="2.3.1.39" evidence="1"/>
<evidence type="ECO:0000256" key="3">
    <source>
        <dbReference type="ARBA" id="ARBA00023315"/>
    </source>
</evidence>
<dbReference type="GO" id="GO:0004314">
    <property type="term" value="F:[acyl-carrier-protein] S-malonyltransferase activity"/>
    <property type="evidence" value="ECO:0007669"/>
    <property type="project" value="UniProtKB-EC"/>
</dbReference>
<gene>
    <name evidence="6" type="ORF">FHU39_003270</name>
</gene>
<dbReference type="AlphaFoldDB" id="A0A839NFI1"/>
<evidence type="ECO:0000256" key="1">
    <source>
        <dbReference type="ARBA" id="ARBA00013258"/>
    </source>
</evidence>
<accession>A0A839NFI1</accession>
<reference evidence="6 7" key="1">
    <citation type="submission" date="2020-08" db="EMBL/GenBank/DDBJ databases">
        <title>Sequencing the genomes of 1000 actinobacteria strains.</title>
        <authorList>
            <person name="Klenk H.-P."/>
        </authorList>
    </citation>
    <scope>NUCLEOTIDE SEQUENCE [LARGE SCALE GENOMIC DNA]</scope>
    <source>
        <strain evidence="6 7">DSM 105369</strain>
    </source>
</reference>
<dbReference type="PANTHER" id="PTHR42681">
    <property type="entry name" value="MALONYL-COA-ACYL CARRIER PROTEIN TRANSACYLASE, MITOCHONDRIAL"/>
    <property type="match status" value="1"/>
</dbReference>
<proteinExistence type="predicted"/>
<dbReference type="InterPro" id="IPR014043">
    <property type="entry name" value="Acyl_transferase_dom"/>
</dbReference>
<evidence type="ECO:0000313" key="6">
    <source>
        <dbReference type="EMBL" id="MBB2893252.1"/>
    </source>
</evidence>
<keyword evidence="3" id="KW-0012">Acyltransferase</keyword>
<dbReference type="Proteomes" id="UP000559182">
    <property type="component" value="Unassembled WGS sequence"/>
</dbReference>
<feature type="domain" description="Malonyl-CoA:ACP transacylase (MAT)" evidence="5">
    <location>
        <begin position="6"/>
        <end position="291"/>
    </location>
</feature>
<dbReference type="SUPFAM" id="SSF52151">
    <property type="entry name" value="FabD/lysophospholipase-like"/>
    <property type="match status" value="1"/>
</dbReference>
<keyword evidence="2" id="KW-0808">Transferase</keyword>
<dbReference type="SUPFAM" id="SSF55048">
    <property type="entry name" value="Probable ACP-binding domain of malonyl-CoA ACP transacylase"/>
    <property type="match status" value="1"/>
</dbReference>
<dbReference type="Gene3D" id="3.40.366.10">
    <property type="entry name" value="Malonyl-Coenzyme A Acyl Carrier Protein, domain 2"/>
    <property type="match status" value="1"/>
</dbReference>
<dbReference type="RefSeq" id="WP_183321590.1">
    <property type="nucleotide sequence ID" value="NZ_JACHVQ010000002.1"/>
</dbReference>
<name>A0A839NFI1_9MICO</name>
<dbReference type="InterPro" id="IPR016036">
    <property type="entry name" value="Malonyl_transacylase_ACP-bd"/>
</dbReference>
<keyword evidence="7" id="KW-1185">Reference proteome</keyword>
<sequence>MRMTLLLSGQGETPSADVITMWRCDDRARAVWEEAADTLKEPLDSWLDQGDPTDTYRAQVISAIGSMATYAVVAREVPIAPSFAVGHSVGEVAALGICRGLSVSTVAQLVAARGRAMHDALRSAEVPTGMRAVVDPPAELAELVAAAPQVYVANHNSTRQIVISGTLSALDDFAATSGLRLLPLKVKGAFHTPFMQAAADRFRELAAPLDLGESFGPAVIRNRTATPYPDDADLIDELARQIVAPVRWAEALRYAYMHGSQVALDLSSTGMLTRMAGCPGVRHLPSGTPDAIDAVQRELRHVLAVEGSYDLAARALGAIVSTPNHQPDRELYRDRVIPAYQELRAMVGRADQQPDQILGIVDDVLRVKQVDEQLRDRKMSELRWRAARFAA</sequence>
<dbReference type="Pfam" id="PF00698">
    <property type="entry name" value="Acyl_transf_1"/>
    <property type="match status" value="1"/>
</dbReference>
<comment type="catalytic activity">
    <reaction evidence="4">
        <text>holo-[ACP] + malonyl-CoA = malonyl-[ACP] + CoA</text>
        <dbReference type="Rhea" id="RHEA:41792"/>
        <dbReference type="Rhea" id="RHEA-COMP:9623"/>
        <dbReference type="Rhea" id="RHEA-COMP:9685"/>
        <dbReference type="ChEBI" id="CHEBI:57287"/>
        <dbReference type="ChEBI" id="CHEBI:57384"/>
        <dbReference type="ChEBI" id="CHEBI:64479"/>
        <dbReference type="ChEBI" id="CHEBI:78449"/>
        <dbReference type="EC" id="2.3.1.39"/>
    </reaction>
</comment>
<dbReference type="EMBL" id="JACHVQ010000002">
    <property type="protein sequence ID" value="MBB2893252.1"/>
    <property type="molecule type" value="Genomic_DNA"/>
</dbReference>
<dbReference type="PANTHER" id="PTHR42681:SF1">
    <property type="entry name" value="MALONYL-COA-ACYL CARRIER PROTEIN TRANSACYLASE, MITOCHONDRIAL"/>
    <property type="match status" value="1"/>
</dbReference>
<dbReference type="GO" id="GO:0006633">
    <property type="term" value="P:fatty acid biosynthetic process"/>
    <property type="evidence" value="ECO:0007669"/>
    <property type="project" value="TreeGrafter"/>
</dbReference>
<evidence type="ECO:0000256" key="4">
    <source>
        <dbReference type="ARBA" id="ARBA00048462"/>
    </source>
</evidence>
<evidence type="ECO:0000259" key="5">
    <source>
        <dbReference type="SMART" id="SM00827"/>
    </source>
</evidence>
<dbReference type="InterPro" id="IPR050858">
    <property type="entry name" value="Mal-CoA-ACP_Trans/PKS_FabD"/>
</dbReference>
<dbReference type="InterPro" id="IPR001227">
    <property type="entry name" value="Ac_transferase_dom_sf"/>
</dbReference>
<organism evidence="6 7">
    <name type="scientific">Flexivirga oryzae</name>
    <dbReference type="NCBI Taxonomy" id="1794944"/>
    <lineage>
        <taxon>Bacteria</taxon>
        <taxon>Bacillati</taxon>
        <taxon>Actinomycetota</taxon>
        <taxon>Actinomycetes</taxon>
        <taxon>Micrococcales</taxon>
        <taxon>Dermacoccaceae</taxon>
        <taxon>Flexivirga</taxon>
    </lineage>
</organism>
<comment type="caution">
    <text evidence="6">The sequence shown here is derived from an EMBL/GenBank/DDBJ whole genome shotgun (WGS) entry which is preliminary data.</text>
</comment>
<dbReference type="SMART" id="SM00827">
    <property type="entry name" value="PKS_AT"/>
    <property type="match status" value="1"/>
</dbReference>